<dbReference type="PANTHER" id="PTHR30188:SF13">
    <property type="entry name" value="CONSERVED HYPOTHETICAL INTEGRAL MEMBRANE PROTEIN YRBE3B"/>
    <property type="match status" value="1"/>
</dbReference>
<gene>
    <name evidence="2" type="ORF">FGL95_01805</name>
</gene>
<keyword evidence="3" id="KW-1185">Reference proteome</keyword>
<dbReference type="Pfam" id="PF02405">
    <property type="entry name" value="MlaE"/>
    <property type="match status" value="1"/>
</dbReference>
<dbReference type="EMBL" id="VCQU01000001">
    <property type="protein sequence ID" value="NMN93773.1"/>
    <property type="molecule type" value="Genomic_DNA"/>
</dbReference>
<protein>
    <submittedName>
        <fullName evidence="2">ABC transporter permease</fullName>
    </submittedName>
</protein>
<dbReference type="GO" id="GO:0043190">
    <property type="term" value="C:ATP-binding cassette (ABC) transporter complex"/>
    <property type="evidence" value="ECO:0007669"/>
    <property type="project" value="InterPro"/>
</dbReference>
<reference evidence="2 3" key="2">
    <citation type="submission" date="2020-06" db="EMBL/GenBank/DDBJ databases">
        <title>Antribacter stalactiti gen. nov., sp. nov., a new member of the family Nacardiaceae isolated from a cave.</title>
        <authorList>
            <person name="Kim I.S."/>
        </authorList>
    </citation>
    <scope>NUCLEOTIDE SEQUENCE [LARGE SCALE GENOMIC DNA]</scope>
    <source>
        <strain evidence="2 3">YC2-7</strain>
    </source>
</reference>
<organism evidence="2 3">
    <name type="scientific">Antrihabitans stalactiti</name>
    <dbReference type="NCBI Taxonomy" id="2584121"/>
    <lineage>
        <taxon>Bacteria</taxon>
        <taxon>Bacillati</taxon>
        <taxon>Actinomycetota</taxon>
        <taxon>Actinomycetes</taxon>
        <taxon>Mycobacteriales</taxon>
        <taxon>Nocardiaceae</taxon>
        <taxon>Antrihabitans</taxon>
    </lineage>
</organism>
<dbReference type="GO" id="GO:0005548">
    <property type="term" value="F:phospholipid transporter activity"/>
    <property type="evidence" value="ECO:0007669"/>
    <property type="project" value="TreeGrafter"/>
</dbReference>
<feature type="transmembrane region" description="Helical" evidence="1">
    <location>
        <begin position="65"/>
        <end position="93"/>
    </location>
</feature>
<feature type="transmembrane region" description="Helical" evidence="1">
    <location>
        <begin position="113"/>
        <end position="139"/>
    </location>
</feature>
<reference evidence="2 3" key="1">
    <citation type="submission" date="2019-05" db="EMBL/GenBank/DDBJ databases">
        <authorList>
            <person name="Lee S.D."/>
        </authorList>
    </citation>
    <scope>NUCLEOTIDE SEQUENCE [LARGE SCALE GENOMIC DNA]</scope>
    <source>
        <strain evidence="2 3">YC2-7</strain>
    </source>
</reference>
<accession>A0A848K4Y2</accession>
<name>A0A848K4Y2_9NOCA</name>
<evidence type="ECO:0000313" key="2">
    <source>
        <dbReference type="EMBL" id="NMN93773.1"/>
    </source>
</evidence>
<feature type="transmembrane region" description="Helical" evidence="1">
    <location>
        <begin position="171"/>
        <end position="201"/>
    </location>
</feature>
<sequence length="290" mass="30054">MMTIASRRSGAMDRIRLKTAARAKSSKKSLDEIGRQAIFYRDAMLDIPIAIKHFPRETLRCVAEVALGSGALALIGGTVVICGFLTLSAGAVVALQGYATLGDIGVEALTGFFAAYVNVRIAAPVIAGVGLAATIGAGATAQLGAMRISEEIDALEVIGVRSVPYLASTRIVAGMIAIIPVYGVAVVASFIASRTITIVVWGQSGGVYDHYFTSFLNPTDLLWSFLQAILMGLVVMLIHTYFGYNASGGPAGVGEAVGRAVRASLAAVVFVTLAVSLAVYGVSGNFNFAG</sequence>
<comment type="caution">
    <text evidence="2">The sequence shown here is derived from an EMBL/GenBank/DDBJ whole genome shotgun (WGS) entry which is preliminary data.</text>
</comment>
<feature type="transmembrane region" description="Helical" evidence="1">
    <location>
        <begin position="263"/>
        <end position="282"/>
    </location>
</feature>
<dbReference type="PANTHER" id="PTHR30188">
    <property type="entry name" value="ABC TRANSPORTER PERMEASE PROTEIN-RELATED"/>
    <property type="match status" value="1"/>
</dbReference>
<keyword evidence="1" id="KW-0812">Transmembrane</keyword>
<keyword evidence="1" id="KW-1133">Transmembrane helix</keyword>
<dbReference type="InterPro" id="IPR030802">
    <property type="entry name" value="Permease_MalE"/>
</dbReference>
<dbReference type="AlphaFoldDB" id="A0A848K4Y2"/>
<evidence type="ECO:0000256" key="1">
    <source>
        <dbReference type="SAM" id="Phobius"/>
    </source>
</evidence>
<keyword evidence="1" id="KW-0472">Membrane</keyword>
<feature type="transmembrane region" description="Helical" evidence="1">
    <location>
        <begin position="221"/>
        <end position="242"/>
    </location>
</feature>
<proteinExistence type="predicted"/>
<evidence type="ECO:0000313" key="3">
    <source>
        <dbReference type="Proteomes" id="UP000535543"/>
    </source>
</evidence>
<dbReference type="Proteomes" id="UP000535543">
    <property type="component" value="Unassembled WGS sequence"/>
</dbReference>